<gene>
    <name evidence="2" type="ORF">E1293_44555</name>
</gene>
<name>A0A4R4ZXC2_9ACTN</name>
<dbReference type="OrthoDB" id="5198095at2"/>
<evidence type="ECO:0000256" key="1">
    <source>
        <dbReference type="SAM" id="SignalP"/>
    </source>
</evidence>
<accession>A0A4R4ZXC2</accession>
<reference evidence="2 3" key="1">
    <citation type="submission" date="2019-03" db="EMBL/GenBank/DDBJ databases">
        <title>Draft genome sequences of novel Actinobacteria.</title>
        <authorList>
            <person name="Sahin N."/>
            <person name="Ay H."/>
            <person name="Saygin H."/>
        </authorList>
    </citation>
    <scope>NUCLEOTIDE SEQUENCE [LARGE SCALE GENOMIC DNA]</scope>
    <source>
        <strain evidence="2 3">DSM 45941</strain>
    </source>
</reference>
<proteinExistence type="predicted"/>
<sequence length="167" mass="17877">MRLRFVAAVVVTALAAPGCAGKPAAPRSLCGIPISSDAVDPLLPEGDEVTVGKLEKPEYLPTACPLYVDDDYAYTFAAKHDPDGDDYVRQIRQGSPSEPRTFKGKLTVRTGSARAVADCPGAPHSVYAEIQLNPVIDEVFGKATPEDLENFLNAYVPGVQKHYGCKT</sequence>
<feature type="chain" id="PRO_5039501259" description="DUF3558 domain-containing protein" evidence="1">
    <location>
        <begin position="16"/>
        <end position="167"/>
    </location>
</feature>
<keyword evidence="1" id="KW-0732">Signal</keyword>
<evidence type="ECO:0008006" key="4">
    <source>
        <dbReference type="Google" id="ProtNLM"/>
    </source>
</evidence>
<evidence type="ECO:0000313" key="3">
    <source>
        <dbReference type="Proteomes" id="UP000295578"/>
    </source>
</evidence>
<dbReference type="RefSeq" id="WP_132205826.1">
    <property type="nucleotide sequence ID" value="NZ_SMKY01000462.1"/>
</dbReference>
<comment type="caution">
    <text evidence="2">The sequence shown here is derived from an EMBL/GenBank/DDBJ whole genome shotgun (WGS) entry which is preliminary data.</text>
</comment>
<feature type="signal peptide" evidence="1">
    <location>
        <begin position="1"/>
        <end position="15"/>
    </location>
</feature>
<dbReference type="AlphaFoldDB" id="A0A4R4ZXC2"/>
<organism evidence="2 3">
    <name type="scientific">Actinomadura darangshiensis</name>
    <dbReference type="NCBI Taxonomy" id="705336"/>
    <lineage>
        <taxon>Bacteria</taxon>
        <taxon>Bacillati</taxon>
        <taxon>Actinomycetota</taxon>
        <taxon>Actinomycetes</taxon>
        <taxon>Streptosporangiales</taxon>
        <taxon>Thermomonosporaceae</taxon>
        <taxon>Actinomadura</taxon>
    </lineage>
</organism>
<dbReference type="Proteomes" id="UP000295578">
    <property type="component" value="Unassembled WGS sequence"/>
</dbReference>
<dbReference type="EMBL" id="SMKY01000462">
    <property type="protein sequence ID" value="TDD61842.1"/>
    <property type="molecule type" value="Genomic_DNA"/>
</dbReference>
<protein>
    <recommendedName>
        <fullName evidence="4">DUF3558 domain-containing protein</fullName>
    </recommendedName>
</protein>
<keyword evidence="3" id="KW-1185">Reference proteome</keyword>
<evidence type="ECO:0000313" key="2">
    <source>
        <dbReference type="EMBL" id="TDD61842.1"/>
    </source>
</evidence>